<protein>
    <submittedName>
        <fullName evidence="1">Uncharacterized protein</fullName>
    </submittedName>
</protein>
<evidence type="ECO:0000313" key="1">
    <source>
        <dbReference type="EMBL" id="KAJ8683287.1"/>
    </source>
</evidence>
<evidence type="ECO:0000313" key="2">
    <source>
        <dbReference type="Proteomes" id="UP001239111"/>
    </source>
</evidence>
<comment type="caution">
    <text evidence="1">The sequence shown here is derived from an EMBL/GenBank/DDBJ whole genome shotgun (WGS) entry which is preliminary data.</text>
</comment>
<organism evidence="1 2">
    <name type="scientific">Eretmocerus hayati</name>
    <dbReference type="NCBI Taxonomy" id="131215"/>
    <lineage>
        <taxon>Eukaryota</taxon>
        <taxon>Metazoa</taxon>
        <taxon>Ecdysozoa</taxon>
        <taxon>Arthropoda</taxon>
        <taxon>Hexapoda</taxon>
        <taxon>Insecta</taxon>
        <taxon>Pterygota</taxon>
        <taxon>Neoptera</taxon>
        <taxon>Endopterygota</taxon>
        <taxon>Hymenoptera</taxon>
        <taxon>Apocrita</taxon>
        <taxon>Proctotrupomorpha</taxon>
        <taxon>Chalcidoidea</taxon>
        <taxon>Aphelinidae</taxon>
        <taxon>Aphelininae</taxon>
        <taxon>Eretmocerus</taxon>
    </lineage>
</organism>
<name>A0ACC2PIU0_9HYME</name>
<proteinExistence type="predicted"/>
<keyword evidence="2" id="KW-1185">Reference proteome</keyword>
<sequence>MNSGADSLSLNSYDETPLDVAAFGRRLWECPEDWFFDLNTPIENFKPSHFQIACTLGSILGNLMRIAQHILDNVNSNTLRMNFVNCRDDAGRTPLHSIFLQHSAQTNDEIYVIRLLIENGANVNARDCELQTPLHFLSDDVESEAVKHLIKNGADVNAQNLYGETPLHSSFAFQAERSVIDSRLNDPEVISLFLENGADINIVDERGRTWLMINLEDLDRLNYDYNGEPAPDTPGIISSVILRHVKKWMLIESHVSAQNVNVFYILRSRYRDFYDDDDFSGECKKELTLMKVTRIDRYTTLHDILLRNSNFMTFHCENETLQTMMESVEFNEKFPNYGFLVKLQVKKGKIRRPLVKISKTVLPHLFDRNLPPLCLEIILQYLSDTDLESIISSQL</sequence>
<dbReference type="EMBL" id="CM056741">
    <property type="protein sequence ID" value="KAJ8683287.1"/>
    <property type="molecule type" value="Genomic_DNA"/>
</dbReference>
<gene>
    <name evidence="1" type="ORF">QAD02_019079</name>
</gene>
<reference evidence="1" key="1">
    <citation type="submission" date="2023-04" db="EMBL/GenBank/DDBJ databases">
        <title>A chromosome-level genome assembly of the parasitoid wasp Eretmocerus hayati.</title>
        <authorList>
            <person name="Zhong Y."/>
            <person name="Liu S."/>
            <person name="Liu Y."/>
        </authorList>
    </citation>
    <scope>NUCLEOTIDE SEQUENCE</scope>
    <source>
        <strain evidence="1">ZJU_SS_LIU_2023</strain>
    </source>
</reference>
<accession>A0ACC2PIU0</accession>
<dbReference type="Proteomes" id="UP001239111">
    <property type="component" value="Chromosome 1"/>
</dbReference>